<feature type="signal peptide" evidence="1">
    <location>
        <begin position="1"/>
        <end position="27"/>
    </location>
</feature>
<dbReference type="InterPro" id="IPR024079">
    <property type="entry name" value="MetalloPept_cat_dom_sf"/>
</dbReference>
<dbReference type="SUPFAM" id="SSF55486">
    <property type="entry name" value="Metalloproteases ('zincins'), catalytic domain"/>
    <property type="match status" value="1"/>
</dbReference>
<reference evidence="2 3" key="1">
    <citation type="submission" date="2024-01" db="EMBL/GenBank/DDBJ databases">
        <title>Complete genome of Cladobotryum mycophilum ATHUM6906.</title>
        <authorList>
            <person name="Christinaki A.C."/>
            <person name="Myridakis A.I."/>
            <person name="Kouvelis V.N."/>
        </authorList>
    </citation>
    <scope>NUCLEOTIDE SEQUENCE [LARGE SCALE GENOMIC DNA]</scope>
    <source>
        <strain evidence="2 3">ATHUM6906</strain>
    </source>
</reference>
<evidence type="ECO:0000256" key="1">
    <source>
        <dbReference type="SAM" id="SignalP"/>
    </source>
</evidence>
<accession>A0ABR0SAK6</accession>
<feature type="chain" id="PRO_5046184451" description="Lysine-specific metallo-endopeptidase domain-containing protein" evidence="1">
    <location>
        <begin position="28"/>
        <end position="331"/>
    </location>
</feature>
<evidence type="ECO:0000313" key="3">
    <source>
        <dbReference type="Proteomes" id="UP001338125"/>
    </source>
</evidence>
<evidence type="ECO:0008006" key="4">
    <source>
        <dbReference type="Google" id="ProtNLM"/>
    </source>
</evidence>
<proteinExistence type="predicted"/>
<keyword evidence="3" id="KW-1185">Reference proteome</keyword>
<gene>
    <name evidence="2" type="ORF">PT974_10374</name>
</gene>
<dbReference type="Gene3D" id="3.40.390.10">
    <property type="entry name" value="Collagenase (Catalytic Domain)"/>
    <property type="match status" value="1"/>
</dbReference>
<organism evidence="2 3">
    <name type="scientific">Cladobotryum mycophilum</name>
    <dbReference type="NCBI Taxonomy" id="491253"/>
    <lineage>
        <taxon>Eukaryota</taxon>
        <taxon>Fungi</taxon>
        <taxon>Dikarya</taxon>
        <taxon>Ascomycota</taxon>
        <taxon>Pezizomycotina</taxon>
        <taxon>Sordariomycetes</taxon>
        <taxon>Hypocreomycetidae</taxon>
        <taxon>Hypocreales</taxon>
        <taxon>Hypocreaceae</taxon>
        <taxon>Cladobotryum</taxon>
    </lineage>
</organism>
<dbReference type="Proteomes" id="UP001338125">
    <property type="component" value="Unassembled WGS sequence"/>
</dbReference>
<dbReference type="EMBL" id="JAVFKD010000015">
    <property type="protein sequence ID" value="KAK5988877.1"/>
    <property type="molecule type" value="Genomic_DNA"/>
</dbReference>
<evidence type="ECO:0000313" key="2">
    <source>
        <dbReference type="EMBL" id="KAK5988877.1"/>
    </source>
</evidence>
<name>A0ABR0SAK6_9HYPO</name>
<sequence>MLLKDFFSPSAGALALCLAALIPTVTPAPAVDLSYDTSPSNDQHVLFDTPDNEVIATGYLAQFSGQWTNSQEDKLMMNLLDKAYTNAILMADLAYDALDPSDPHRLFKVYFGVHDSKKREDLVRDVRSVFKNILTATEGNKGGVKRNLLHNLTFLKWIRNMYGDRCGDTTVAYVLPRTYENGTKQTDVVLCEQAWHRNSLQDGRTCNQIGKQVDARTMDSLARIVLHEMLHHGPIGQKSLRGEHIVDPKPKRDPFTKGIYGPWYIRRLIQTHNAELYLQNFKNADTYAWFAQELYWSRKCGKNGNDVEYIPPVQSGNEMVYMESEELQMEL</sequence>
<protein>
    <recommendedName>
        <fullName evidence="4">Lysine-specific metallo-endopeptidase domain-containing protein</fullName>
    </recommendedName>
</protein>
<keyword evidence="1" id="KW-0732">Signal</keyword>
<comment type="caution">
    <text evidence="2">The sequence shown here is derived from an EMBL/GenBank/DDBJ whole genome shotgun (WGS) entry which is preliminary data.</text>
</comment>